<feature type="region of interest" description="Disordered" evidence="1">
    <location>
        <begin position="127"/>
        <end position="184"/>
    </location>
</feature>
<dbReference type="Gene3D" id="1.10.510.10">
    <property type="entry name" value="Transferase(Phosphotransferase) domain 1"/>
    <property type="match status" value="1"/>
</dbReference>
<dbReference type="PANTHER" id="PTHR24359">
    <property type="entry name" value="SERINE/THREONINE-PROTEIN KINASE SBK1"/>
    <property type="match status" value="1"/>
</dbReference>
<dbReference type="GO" id="GO:0005524">
    <property type="term" value="F:ATP binding"/>
    <property type="evidence" value="ECO:0007669"/>
    <property type="project" value="InterPro"/>
</dbReference>
<dbReference type="GO" id="GO:0004674">
    <property type="term" value="F:protein serine/threonine kinase activity"/>
    <property type="evidence" value="ECO:0007669"/>
    <property type="project" value="TreeGrafter"/>
</dbReference>
<evidence type="ECO:0000256" key="2">
    <source>
        <dbReference type="SAM" id="SignalP"/>
    </source>
</evidence>
<keyword evidence="2" id="KW-0732">Signal</keyword>
<dbReference type="PROSITE" id="PS50011">
    <property type="entry name" value="PROTEIN_KINASE_DOM"/>
    <property type="match status" value="1"/>
</dbReference>
<feature type="domain" description="Protein kinase" evidence="3">
    <location>
        <begin position="330"/>
        <end position="558"/>
    </location>
</feature>
<dbReference type="InterPro" id="IPR011009">
    <property type="entry name" value="Kinase-like_dom_sf"/>
</dbReference>
<keyword evidence="4" id="KW-0808">Transferase</keyword>
<dbReference type="SUPFAM" id="SSF56112">
    <property type="entry name" value="Protein kinase-like (PK-like)"/>
    <property type="match status" value="1"/>
</dbReference>
<organism evidence="4 5">
    <name type="scientific">Podospora appendiculata</name>
    <dbReference type="NCBI Taxonomy" id="314037"/>
    <lineage>
        <taxon>Eukaryota</taxon>
        <taxon>Fungi</taxon>
        <taxon>Dikarya</taxon>
        <taxon>Ascomycota</taxon>
        <taxon>Pezizomycotina</taxon>
        <taxon>Sordariomycetes</taxon>
        <taxon>Sordariomycetidae</taxon>
        <taxon>Sordariales</taxon>
        <taxon>Podosporaceae</taxon>
        <taxon>Podospora</taxon>
    </lineage>
</organism>
<dbReference type="EMBL" id="JAULSO010000001">
    <property type="protein sequence ID" value="KAK3694487.1"/>
    <property type="molecule type" value="Genomic_DNA"/>
</dbReference>
<dbReference type="Proteomes" id="UP001270362">
    <property type="component" value="Unassembled WGS sequence"/>
</dbReference>
<evidence type="ECO:0000313" key="5">
    <source>
        <dbReference type="Proteomes" id="UP001270362"/>
    </source>
</evidence>
<comment type="caution">
    <text evidence="4">The sequence shown here is derived from an EMBL/GenBank/DDBJ whole genome shotgun (WGS) entry which is preliminary data.</text>
</comment>
<evidence type="ECO:0000259" key="3">
    <source>
        <dbReference type="PROSITE" id="PS50011"/>
    </source>
</evidence>
<evidence type="ECO:0000313" key="4">
    <source>
        <dbReference type="EMBL" id="KAK3694487.1"/>
    </source>
</evidence>
<reference evidence="4" key="1">
    <citation type="journal article" date="2023" name="Mol. Phylogenet. Evol.">
        <title>Genome-scale phylogeny and comparative genomics of the fungal order Sordariales.</title>
        <authorList>
            <person name="Hensen N."/>
            <person name="Bonometti L."/>
            <person name="Westerberg I."/>
            <person name="Brannstrom I.O."/>
            <person name="Guillou S."/>
            <person name="Cros-Aarteil S."/>
            <person name="Calhoun S."/>
            <person name="Haridas S."/>
            <person name="Kuo A."/>
            <person name="Mondo S."/>
            <person name="Pangilinan J."/>
            <person name="Riley R."/>
            <person name="LaButti K."/>
            <person name="Andreopoulos B."/>
            <person name="Lipzen A."/>
            <person name="Chen C."/>
            <person name="Yan M."/>
            <person name="Daum C."/>
            <person name="Ng V."/>
            <person name="Clum A."/>
            <person name="Steindorff A."/>
            <person name="Ohm R.A."/>
            <person name="Martin F."/>
            <person name="Silar P."/>
            <person name="Natvig D.O."/>
            <person name="Lalanne C."/>
            <person name="Gautier V."/>
            <person name="Ament-Velasquez S.L."/>
            <person name="Kruys A."/>
            <person name="Hutchinson M.I."/>
            <person name="Powell A.J."/>
            <person name="Barry K."/>
            <person name="Miller A.N."/>
            <person name="Grigoriev I.V."/>
            <person name="Debuchy R."/>
            <person name="Gladieux P."/>
            <person name="Hiltunen Thoren M."/>
            <person name="Johannesson H."/>
        </authorList>
    </citation>
    <scope>NUCLEOTIDE SEQUENCE</scope>
    <source>
        <strain evidence="4">CBS 314.62</strain>
    </source>
</reference>
<dbReference type="AlphaFoldDB" id="A0AAE0XJA9"/>
<accession>A0AAE0XJA9</accession>
<feature type="signal peptide" evidence="2">
    <location>
        <begin position="1"/>
        <end position="18"/>
    </location>
</feature>
<keyword evidence="5" id="KW-1185">Reference proteome</keyword>
<dbReference type="InterPro" id="IPR000719">
    <property type="entry name" value="Prot_kinase_dom"/>
</dbReference>
<dbReference type="PANTHER" id="PTHR24359:SF37">
    <property type="entry name" value="PROTEIN KINASE DOMAIN-CONTAINING PROTEIN"/>
    <property type="match status" value="1"/>
</dbReference>
<evidence type="ECO:0000256" key="1">
    <source>
        <dbReference type="SAM" id="MobiDB-lite"/>
    </source>
</evidence>
<proteinExistence type="predicted"/>
<reference evidence="4" key="2">
    <citation type="submission" date="2023-06" db="EMBL/GenBank/DDBJ databases">
        <authorList>
            <consortium name="Lawrence Berkeley National Laboratory"/>
            <person name="Haridas S."/>
            <person name="Hensen N."/>
            <person name="Bonometti L."/>
            <person name="Westerberg I."/>
            <person name="Brannstrom I.O."/>
            <person name="Guillou S."/>
            <person name="Cros-Aarteil S."/>
            <person name="Calhoun S."/>
            <person name="Kuo A."/>
            <person name="Mondo S."/>
            <person name="Pangilinan J."/>
            <person name="Riley R."/>
            <person name="Labutti K."/>
            <person name="Andreopoulos B."/>
            <person name="Lipzen A."/>
            <person name="Chen C."/>
            <person name="Yanf M."/>
            <person name="Daum C."/>
            <person name="Ng V."/>
            <person name="Clum A."/>
            <person name="Steindorff A."/>
            <person name="Ohm R."/>
            <person name="Martin F."/>
            <person name="Silar P."/>
            <person name="Natvig D."/>
            <person name="Lalanne C."/>
            <person name="Gautier V."/>
            <person name="Ament-Velasquez S.L."/>
            <person name="Kruys A."/>
            <person name="Hutchinson M.I."/>
            <person name="Powell A.J."/>
            <person name="Barry K."/>
            <person name="Miller A.N."/>
            <person name="Grigoriev I.V."/>
            <person name="Debuchy R."/>
            <person name="Gladieux P."/>
            <person name="Thoren M.H."/>
            <person name="Johannesson H."/>
        </authorList>
    </citation>
    <scope>NUCLEOTIDE SEQUENCE</scope>
    <source>
        <strain evidence="4">CBS 314.62</strain>
    </source>
</reference>
<name>A0AAE0XJA9_9PEZI</name>
<keyword evidence="4" id="KW-0418">Kinase</keyword>
<gene>
    <name evidence="4" type="ORF">B0T22DRAFT_533527</name>
</gene>
<protein>
    <submittedName>
        <fullName evidence="4">Kinase-like domain-containing protein</fullName>
    </submittedName>
</protein>
<dbReference type="Gene3D" id="3.30.200.20">
    <property type="entry name" value="Phosphorylase Kinase, domain 1"/>
    <property type="match status" value="1"/>
</dbReference>
<feature type="compositionally biased region" description="Acidic residues" evidence="1">
    <location>
        <begin position="165"/>
        <end position="181"/>
    </location>
</feature>
<feature type="chain" id="PRO_5042041536" evidence="2">
    <location>
        <begin position="19"/>
        <end position="558"/>
    </location>
</feature>
<sequence>MAIRLAGISVVVVHLVEGVGQAQKLLDHIRHQPDRNLRSLVSLPEDAQIALVSPAEQEVVVLASVDRSYKLDDVLVPASHVDVCLDLSLPFMFKGSEFAFLCWCRLNLFDLLDGDIGPATIDLSGQRVTAPEDAASIEPRHSDTTDVSDGDFTEANSPSFVSSESESESEGSFESSDEYDNYGERWTGGNLQNEIINERKTKIEEPDSQLMTTPEGWLCDKKPTASDVTDFGQRMHPYRRVRSKKASGFPADLLADMITVDCVRNELSKHLEDTHDDKAIARYAEKIRHNDDEGPGGEGKNGTFLQDFCHSGLDREAKGHIAFTFDGRRETRGSKEKIGGFGRVFEADIHTDHHDFHEDELSFAIKCLHSQDRVAFKSEVDTLKKFSNGSHPHLISLLATYEQHGSFYLIFPRANIDLQGYWEHINPAPRMDHDTVLWVAQQCKGIANGVLKIHEYRSSNSRPEPESPRKVFGHHGDIKPEKVLWFSDSKPPEDLSEAGSRACGGVLKLSGFGLAELNTHRTASMLRNNNNALSCAYMYRAPECDLPGVDRKGRQYGI</sequence>